<dbReference type="InterPro" id="IPR002173">
    <property type="entry name" value="Carboh/pur_kinase_PfkB_CS"/>
</dbReference>
<feature type="binding site" evidence="12">
    <location>
        <begin position="220"/>
        <end position="225"/>
    </location>
    <ligand>
        <name>ATP</name>
        <dbReference type="ChEBI" id="CHEBI:30616"/>
    </ligand>
</feature>
<dbReference type="SUPFAM" id="SSF53613">
    <property type="entry name" value="Ribokinase-like"/>
    <property type="match status" value="1"/>
</dbReference>
<dbReference type="PANTHER" id="PTHR10584">
    <property type="entry name" value="SUGAR KINASE"/>
    <property type="match status" value="1"/>
</dbReference>
<comment type="catalytic activity">
    <reaction evidence="13">
        <text>D-tagatofuranose 6-phosphate + ATP = D-tagatofuranose 1,6-bisphosphate + ADP + H(+)</text>
        <dbReference type="Rhea" id="RHEA:12420"/>
        <dbReference type="ChEBI" id="CHEBI:15378"/>
        <dbReference type="ChEBI" id="CHEBI:30616"/>
        <dbReference type="ChEBI" id="CHEBI:58694"/>
        <dbReference type="ChEBI" id="CHEBI:58695"/>
        <dbReference type="ChEBI" id="CHEBI:456216"/>
        <dbReference type="EC" id="2.7.1.144"/>
    </reaction>
</comment>
<evidence type="ECO:0000256" key="1">
    <source>
        <dbReference type="ARBA" id="ARBA00005380"/>
    </source>
</evidence>
<dbReference type="UniPathway" id="UPA00704">
    <property type="reaction ID" value="UER00715"/>
</dbReference>
<dbReference type="GO" id="GO:2001059">
    <property type="term" value="P:D-tagatose 6-phosphate catabolic process"/>
    <property type="evidence" value="ECO:0007669"/>
    <property type="project" value="UniProtKB-UniPathway"/>
</dbReference>
<feature type="binding site" evidence="12">
    <location>
        <position position="140"/>
    </location>
    <ligand>
        <name>substrate</name>
    </ligand>
</feature>
<gene>
    <name evidence="12" type="primary">rbsK</name>
    <name evidence="14" type="ORF">BEH_25930</name>
</gene>
<proteinExistence type="inferred from homology"/>
<reference evidence="14 15" key="1">
    <citation type="journal article" date="2015" name="PLoS ONE">
        <title>Genome Sequence of Bacillus endophyticus and Analysis of Its Companion Mechanism in the Ketogulonigenium vulgare-Bacillus Strain Consortium.</title>
        <authorList>
            <person name="Jia N."/>
            <person name="Du J."/>
            <person name="Ding M.Z."/>
            <person name="Gao F."/>
            <person name="Yuan Y.J."/>
        </authorList>
    </citation>
    <scope>NUCLEOTIDE SEQUENCE [LARGE SCALE GENOMIC DNA]</scope>
    <source>
        <strain evidence="14 15">Hbe603</strain>
        <plasmid evidence="15">pbeh4</plasmid>
    </source>
</reference>
<dbReference type="InterPro" id="IPR011611">
    <property type="entry name" value="PfkB_dom"/>
</dbReference>
<comment type="similarity">
    <text evidence="13">Belongs to the carbohydrate kinase PfkB family. LacC subfamily.</text>
</comment>
<dbReference type="UniPathway" id="UPA00916">
    <property type="reaction ID" value="UER00889"/>
</dbReference>
<comment type="pathway">
    <text evidence="12">Carbohydrate metabolism; D-ribose degradation; D-ribose 5-phosphate from beta-D-ribopyranose: step 2/2.</text>
</comment>
<dbReference type="CDD" id="cd01174">
    <property type="entry name" value="ribokinase"/>
    <property type="match status" value="1"/>
</dbReference>
<evidence type="ECO:0000256" key="4">
    <source>
        <dbReference type="ARBA" id="ARBA00022679"/>
    </source>
</evidence>
<accession>A0A1X7GQF4</accession>
<dbReference type="GO" id="GO:0004747">
    <property type="term" value="F:ribokinase activity"/>
    <property type="evidence" value="ECO:0007669"/>
    <property type="project" value="UniProtKB-UniRule"/>
</dbReference>
<protein>
    <recommendedName>
        <fullName evidence="3 12">Ribokinase</fullName>
        <shortName evidence="12">RK</shortName>
        <ecNumber evidence="2 12">2.7.1.15</ecNumber>
    </recommendedName>
</protein>
<feature type="binding site" evidence="12">
    <location>
        <position position="246"/>
    </location>
    <ligand>
        <name>K(+)</name>
        <dbReference type="ChEBI" id="CHEBI:29103"/>
    </ligand>
</feature>
<feature type="binding site" evidence="12">
    <location>
        <position position="287"/>
    </location>
    <ligand>
        <name>K(+)</name>
        <dbReference type="ChEBI" id="CHEBI:29103"/>
    </ligand>
</feature>
<comment type="cofactor">
    <cofactor evidence="12">
        <name>Mg(2+)</name>
        <dbReference type="ChEBI" id="CHEBI:18420"/>
    </cofactor>
    <text evidence="12">Requires a divalent cation, most likely magnesium in vivo, as an electrophilic catalyst to aid phosphoryl group transfer. It is the chelate of the metal and the nucleotide that is the actual substrate.</text>
</comment>
<feature type="binding site" evidence="12">
    <location>
        <position position="184"/>
    </location>
    <ligand>
        <name>ATP</name>
        <dbReference type="ChEBI" id="CHEBI:30616"/>
    </ligand>
</feature>
<dbReference type="RefSeq" id="WP_046218438.1">
    <property type="nucleotide sequence ID" value="NZ_CP015326.1"/>
</dbReference>
<evidence type="ECO:0000256" key="13">
    <source>
        <dbReference type="PIRNR" id="PIRNR000535"/>
    </source>
</evidence>
<keyword evidence="4 12" id="KW-0808">Transferase</keyword>
<dbReference type="InterPro" id="IPR017583">
    <property type="entry name" value="Tagatose/fructose_Pkinase"/>
</dbReference>
<dbReference type="GO" id="GO:0009024">
    <property type="term" value="F:tagatose-6-phosphate kinase activity"/>
    <property type="evidence" value="ECO:0007669"/>
    <property type="project" value="UniProtKB-EC"/>
</dbReference>
<evidence type="ECO:0000256" key="6">
    <source>
        <dbReference type="ARBA" id="ARBA00022741"/>
    </source>
</evidence>
<dbReference type="AlphaFoldDB" id="A0A1X7GQF4"/>
<dbReference type="GO" id="GO:0046872">
    <property type="term" value="F:metal ion binding"/>
    <property type="evidence" value="ECO:0007669"/>
    <property type="project" value="UniProtKB-KW"/>
</dbReference>
<dbReference type="GO" id="GO:0005988">
    <property type="term" value="P:lactose metabolic process"/>
    <property type="evidence" value="ECO:0007669"/>
    <property type="project" value="UniProtKB-KW"/>
</dbReference>
<feature type="binding site" evidence="12">
    <location>
        <position position="282"/>
    </location>
    <ligand>
        <name>K(+)</name>
        <dbReference type="ChEBI" id="CHEBI:29103"/>
    </ligand>
</feature>
<comment type="pathway">
    <text evidence="13">Carbohydrate metabolism; D-tagatose 6-phosphate degradation; D-glyceraldehyde 3-phosphate and glycerone phosphate from D-tagatose 6-phosphate: step 1/2.</text>
</comment>
<dbReference type="PRINTS" id="PR00990">
    <property type="entry name" value="RIBOKINASE"/>
</dbReference>
<feature type="binding site" evidence="12">
    <location>
        <position position="276"/>
    </location>
    <ligand>
        <name>ATP</name>
        <dbReference type="ChEBI" id="CHEBI:30616"/>
    </ligand>
</feature>
<evidence type="ECO:0000256" key="12">
    <source>
        <dbReference type="HAMAP-Rule" id="MF_01987"/>
    </source>
</evidence>
<dbReference type="InterPro" id="IPR002139">
    <property type="entry name" value="Ribo/fructo_kinase"/>
</dbReference>
<keyword evidence="5 12" id="KW-0479">Metal-binding</keyword>
<dbReference type="GO" id="GO:0019303">
    <property type="term" value="P:D-ribose catabolic process"/>
    <property type="evidence" value="ECO:0007669"/>
    <property type="project" value="UniProtKB-UniRule"/>
</dbReference>
<feature type="binding site" evidence="12">
    <location>
        <begin position="251"/>
        <end position="252"/>
    </location>
    <ligand>
        <name>ATP</name>
        <dbReference type="ChEBI" id="CHEBI:30616"/>
    </ligand>
</feature>
<evidence type="ECO:0000256" key="10">
    <source>
        <dbReference type="ARBA" id="ARBA00022958"/>
    </source>
</evidence>
<dbReference type="NCBIfam" id="TIGR02152">
    <property type="entry name" value="D_ribokin_bact"/>
    <property type="match status" value="1"/>
</dbReference>
<feature type="binding site" evidence="12">
    <location>
        <position position="248"/>
    </location>
    <ligand>
        <name>K(+)</name>
        <dbReference type="ChEBI" id="CHEBI:29103"/>
    </ligand>
</feature>
<keyword evidence="14" id="KW-0614">Plasmid</keyword>
<dbReference type="GO" id="GO:0005829">
    <property type="term" value="C:cytosol"/>
    <property type="evidence" value="ECO:0007669"/>
    <property type="project" value="TreeGrafter"/>
</dbReference>
<feature type="binding site" evidence="12">
    <location>
        <position position="252"/>
    </location>
    <ligand>
        <name>substrate</name>
    </ligand>
</feature>
<keyword evidence="6 12" id="KW-0547">Nucleotide-binding</keyword>
<feature type="active site" description="Proton acceptor" evidence="12">
    <location>
        <position position="252"/>
    </location>
</feature>
<dbReference type="InterPro" id="IPR029056">
    <property type="entry name" value="Ribokinase-like"/>
</dbReference>
<comment type="subunit">
    <text evidence="12">Homodimer.</text>
</comment>
<keyword evidence="13" id="KW-0423">Lactose metabolism</keyword>
<dbReference type="GO" id="GO:0005524">
    <property type="term" value="F:ATP binding"/>
    <property type="evidence" value="ECO:0007669"/>
    <property type="project" value="UniProtKB-UniRule"/>
</dbReference>
<evidence type="ECO:0000256" key="8">
    <source>
        <dbReference type="ARBA" id="ARBA00022840"/>
    </source>
</evidence>
<keyword evidence="9 12" id="KW-0460">Magnesium</keyword>
<keyword evidence="7 12" id="KW-0418">Kinase</keyword>
<dbReference type="PROSITE" id="PS00583">
    <property type="entry name" value="PFKB_KINASES_1"/>
    <property type="match status" value="1"/>
</dbReference>
<dbReference type="OrthoDB" id="9775849at2"/>
<geneLocation type="plasmid" evidence="15">
    <name>pbeh4</name>
</geneLocation>
<name>A0A1X7GQF4_9BACI</name>
<evidence type="ECO:0000256" key="7">
    <source>
        <dbReference type="ARBA" id="ARBA00022777"/>
    </source>
</evidence>
<keyword evidence="11 12" id="KW-0119">Carbohydrate metabolism</keyword>
<comment type="catalytic activity">
    <reaction evidence="12">
        <text>D-ribose + ATP = D-ribose 5-phosphate + ADP + H(+)</text>
        <dbReference type="Rhea" id="RHEA:13697"/>
        <dbReference type="ChEBI" id="CHEBI:15378"/>
        <dbReference type="ChEBI" id="CHEBI:30616"/>
        <dbReference type="ChEBI" id="CHEBI:47013"/>
        <dbReference type="ChEBI" id="CHEBI:78346"/>
        <dbReference type="ChEBI" id="CHEBI:456216"/>
        <dbReference type="EC" id="2.7.1.15"/>
    </reaction>
</comment>
<comment type="caution">
    <text evidence="12">Lacks conserved residue(s) required for the propagation of feature annotation.</text>
</comment>
<dbReference type="PANTHER" id="PTHR10584:SF166">
    <property type="entry name" value="RIBOKINASE"/>
    <property type="match status" value="1"/>
</dbReference>
<dbReference type="KEGG" id="beo:BEH_25930"/>
<feature type="binding site" evidence="12">
    <location>
        <position position="285"/>
    </location>
    <ligand>
        <name>K(+)</name>
        <dbReference type="ChEBI" id="CHEBI:29103"/>
    </ligand>
</feature>
<evidence type="ECO:0000256" key="5">
    <source>
        <dbReference type="ARBA" id="ARBA00022723"/>
    </source>
</evidence>
<dbReference type="PROSITE" id="PS00584">
    <property type="entry name" value="PFKB_KINASES_2"/>
    <property type="match status" value="1"/>
</dbReference>
<accession>A0A2S1M0A8</accession>
<dbReference type="PIRSF" id="PIRSF000535">
    <property type="entry name" value="1PFK/6PFK/LacC"/>
    <property type="match status" value="1"/>
</dbReference>
<dbReference type="EC" id="2.7.1.15" evidence="2 12"/>
<keyword evidence="8 12" id="KW-0067">ATP-binding</keyword>
<comment type="subcellular location">
    <subcellularLocation>
        <location evidence="12">Cytoplasm</location>
    </subcellularLocation>
</comment>
<comment type="activity regulation">
    <text evidence="12">Activated by a monovalent cation that binds near, but not in, the active site. The most likely occupant of the site in vivo is potassium. Ion binding induces a conformational change that may alter substrate affinity.</text>
</comment>
<evidence type="ECO:0000256" key="9">
    <source>
        <dbReference type="ARBA" id="ARBA00022842"/>
    </source>
</evidence>
<comment type="similarity">
    <text evidence="1">Belongs to the carbohydrate kinase pfkB family.</text>
</comment>
<dbReference type="Pfam" id="PF00294">
    <property type="entry name" value="PfkB"/>
    <property type="match status" value="1"/>
</dbReference>
<dbReference type="EMBL" id="CP015326">
    <property type="protein sequence ID" value="AWG44800.1"/>
    <property type="molecule type" value="Genomic_DNA"/>
</dbReference>
<dbReference type="Proteomes" id="UP000036202">
    <property type="component" value="Plasmid pbeh4"/>
</dbReference>
<evidence type="ECO:0000256" key="2">
    <source>
        <dbReference type="ARBA" id="ARBA00012035"/>
    </source>
</evidence>
<dbReference type="GeneID" id="93704261"/>
<dbReference type="Gene3D" id="3.40.1190.20">
    <property type="match status" value="1"/>
</dbReference>
<evidence type="ECO:0000256" key="11">
    <source>
        <dbReference type="ARBA" id="ARBA00023277"/>
    </source>
</evidence>
<feature type="binding site" evidence="12">
    <location>
        <begin position="11"/>
        <end position="13"/>
    </location>
    <ligand>
        <name>substrate</name>
    </ligand>
</feature>
<evidence type="ECO:0000313" key="14">
    <source>
        <dbReference type="EMBL" id="AWG44800.1"/>
    </source>
</evidence>
<sequence length="319" mass="33893">MGEITVVGSINIDIVAFTNHYPKHGETVFGKKMMALPGGKGANQAVASARLGKKVNMIGSIGRDLYGDNVINSLTAKGVNTSYVKRVDDSSTGCAIITVDQTAENTMLVVKGANDNLTVKDIQTAFSTINNSKVLLVQMEIPEEAVIESMIQARNKGMFVVLDPAPADGITERALQYADLIVPNKQETKQLTGIDVIDLDSAHQAAEYFNQIGIKNSIIKMGDKGSLVYDNGKTEYVKAIPVTAVDTVGAGDSFAGALASALADGANLVASVKFANIVAALKVTKQGAQKVPSIDKINEFCIKRGISHYLLEVPNHKLV</sequence>
<dbReference type="InterPro" id="IPR011877">
    <property type="entry name" value="Ribokinase"/>
</dbReference>
<evidence type="ECO:0000256" key="3">
    <source>
        <dbReference type="ARBA" id="ARBA00016943"/>
    </source>
</evidence>
<feature type="binding site" evidence="12">
    <location>
        <begin position="39"/>
        <end position="43"/>
    </location>
    <ligand>
        <name>substrate</name>
    </ligand>
</feature>
<keyword evidence="12" id="KW-0963">Cytoplasm</keyword>
<evidence type="ECO:0000313" key="15">
    <source>
        <dbReference type="Proteomes" id="UP000036202"/>
    </source>
</evidence>
<organism evidence="14 15">
    <name type="scientific">Priestia filamentosa</name>
    <dbReference type="NCBI Taxonomy" id="1402861"/>
    <lineage>
        <taxon>Bacteria</taxon>
        <taxon>Bacillati</taxon>
        <taxon>Bacillota</taxon>
        <taxon>Bacilli</taxon>
        <taxon>Bacillales</taxon>
        <taxon>Bacillaceae</taxon>
        <taxon>Priestia</taxon>
    </lineage>
</organism>
<comment type="similarity">
    <text evidence="12">Belongs to the carbohydrate kinase PfkB family. Ribokinase subfamily.</text>
</comment>
<comment type="function">
    <text evidence="12">Catalyzes the phosphorylation of ribose at O-5 in a reaction requiring ATP and magnesium. The resulting D-ribose-5-phosphate can then be used either for sythesis of nucleotides, histidine, and tryptophan, or as a component of the pentose phosphate pathway.</text>
</comment>
<dbReference type="HAMAP" id="MF_01987">
    <property type="entry name" value="Ribokinase"/>
    <property type="match status" value="1"/>
</dbReference>
<keyword evidence="10 12" id="KW-0630">Potassium</keyword>
<keyword evidence="15" id="KW-1185">Reference proteome</keyword>